<reference evidence="1 2" key="1">
    <citation type="submission" date="2020-12" db="EMBL/GenBank/DDBJ databases">
        <title>Complete genome sequence of Mycobacterium heckeshornense JCM 15655T, closely related to a pathogenic non-tuberculous mycobacterial species Mycobacterium xenopi.</title>
        <authorList>
            <person name="Yoshida M."/>
            <person name="Fukano H."/>
            <person name="Asakura T."/>
            <person name="Suzuki M."/>
            <person name="Hoshino Y."/>
        </authorList>
    </citation>
    <scope>NUCLEOTIDE SEQUENCE [LARGE SCALE GENOMIC DNA]</scope>
    <source>
        <strain evidence="1 2">JCM 15655</strain>
    </source>
</reference>
<name>A0A7R7JGW1_9MYCO</name>
<dbReference type="AlphaFoldDB" id="A0A7R7JGW1"/>
<protein>
    <submittedName>
        <fullName evidence="1">Uncharacterized protein</fullName>
    </submittedName>
</protein>
<evidence type="ECO:0000313" key="1">
    <source>
        <dbReference type="EMBL" id="BCO34897.1"/>
    </source>
</evidence>
<evidence type="ECO:0000313" key="2">
    <source>
        <dbReference type="Proteomes" id="UP000595446"/>
    </source>
</evidence>
<sequence>MDFFVCCDGDPFGWDLELSRERGAVAGKARRRDDRVDVVKFERGLGEAAAGGFGAGSGELLFLCGRAAESKYLTWATFGGSGWLRVAELGFSVAAGRKVCTN</sequence>
<dbReference type="Proteomes" id="UP000595446">
    <property type="component" value="Chromosome"/>
</dbReference>
<accession>A0A7R7JGW1</accession>
<dbReference type="EMBL" id="AP024237">
    <property type="protein sequence ID" value="BCO34897.1"/>
    <property type="molecule type" value="Genomic_DNA"/>
</dbReference>
<gene>
    <name evidence="1" type="ORF">MHEC_13300</name>
</gene>
<organism evidence="1 2">
    <name type="scientific">Mycobacterium heckeshornense</name>
    <dbReference type="NCBI Taxonomy" id="110505"/>
    <lineage>
        <taxon>Bacteria</taxon>
        <taxon>Bacillati</taxon>
        <taxon>Actinomycetota</taxon>
        <taxon>Actinomycetes</taxon>
        <taxon>Mycobacteriales</taxon>
        <taxon>Mycobacteriaceae</taxon>
        <taxon>Mycobacterium</taxon>
    </lineage>
</organism>
<dbReference type="RefSeq" id="WP_236591473.1">
    <property type="nucleotide sequence ID" value="NZ_AP024237.1"/>
</dbReference>
<proteinExistence type="predicted"/>
<keyword evidence="2" id="KW-1185">Reference proteome</keyword>